<evidence type="ECO:0000256" key="1">
    <source>
        <dbReference type="SAM" id="SignalP"/>
    </source>
</evidence>
<feature type="signal peptide" evidence="1">
    <location>
        <begin position="1"/>
        <end position="19"/>
    </location>
</feature>
<reference evidence="2 3" key="1">
    <citation type="journal article" date="2021" name="bioRxiv">
        <title>Unique metabolic strategies in Hadean analogues reveal hints for primordial physiology.</title>
        <authorList>
            <person name="Nobu M.K."/>
            <person name="Nakai R."/>
            <person name="Tamazawa S."/>
            <person name="Mori H."/>
            <person name="Toyoda A."/>
            <person name="Ijiri A."/>
            <person name="Suzuki S."/>
            <person name="Kurokawa K."/>
            <person name="Kamagata Y."/>
            <person name="Tamaki H."/>
        </authorList>
    </citation>
    <scope>NUCLEOTIDE SEQUENCE [LARGE SCALE GENOMIC DNA]</scope>
    <source>
        <strain evidence="2">BS525</strain>
    </source>
</reference>
<sequence>MKKILFLLLLIGLGFQAKAQQDYLFTQYMVNPLAYNPAYAGSRDALSALAMYRAQWIGINGAPRTGLFQIHSPVGTSNFNVGLNLLSDRVGLFQFNDVALSGAYRLELGDGNLQFGAQIAMRNYVANLSSANTPQTNNDPTLRPYNETLPNFGFGFYYFNEKWFVGGGIPFFYNHQVDISTNSAIDETYLRHYNLSAGLIRDLTESVKFRPSFLFKYAPHAPAQIDLNAAFVFNDAILVGASLRNLETVGGIIQVFLKNNLYVGYSYDYSLNALTTVNTGSHEIFICYDFKIRGAMVQSPRYF</sequence>
<dbReference type="NCBIfam" id="TIGR03519">
    <property type="entry name" value="T9SS_PorP_fam"/>
    <property type="match status" value="1"/>
</dbReference>
<accession>A0A9E2BIG9</accession>
<organism evidence="2 3">
    <name type="scientific">Psychracetigena formicireducens</name>
    <dbReference type="NCBI Taxonomy" id="2986056"/>
    <lineage>
        <taxon>Bacteria</taxon>
        <taxon>Bacillati</taxon>
        <taxon>Candidatus Lithacetigenota</taxon>
        <taxon>Candidatus Psychracetigena</taxon>
    </lineage>
</organism>
<name>A0A9E2BIG9_PSYF1</name>
<evidence type="ECO:0008006" key="4">
    <source>
        <dbReference type="Google" id="ProtNLM"/>
    </source>
</evidence>
<dbReference type="InterPro" id="IPR019861">
    <property type="entry name" value="PorP/SprF_Bacteroidetes"/>
</dbReference>
<evidence type="ECO:0000313" key="2">
    <source>
        <dbReference type="EMBL" id="MBT9146162.1"/>
    </source>
</evidence>
<evidence type="ECO:0000313" key="3">
    <source>
        <dbReference type="Proteomes" id="UP000811545"/>
    </source>
</evidence>
<comment type="caution">
    <text evidence="2">The sequence shown here is derived from an EMBL/GenBank/DDBJ whole genome shotgun (WGS) entry which is preliminary data.</text>
</comment>
<gene>
    <name evidence="2" type="ORF">DDT42_02044</name>
</gene>
<protein>
    <recommendedName>
        <fullName evidence="4">Type IX secretion system membrane protein PorP/SprF</fullName>
    </recommendedName>
</protein>
<keyword evidence="1" id="KW-0732">Signal</keyword>
<feature type="chain" id="PRO_5039611603" description="Type IX secretion system membrane protein PorP/SprF" evidence="1">
    <location>
        <begin position="20"/>
        <end position="303"/>
    </location>
</feature>
<proteinExistence type="predicted"/>
<dbReference type="Pfam" id="PF11751">
    <property type="entry name" value="PorP_SprF"/>
    <property type="match status" value="1"/>
</dbReference>
<dbReference type="Proteomes" id="UP000811545">
    <property type="component" value="Unassembled WGS sequence"/>
</dbReference>
<dbReference type="EMBL" id="QLTW01000354">
    <property type="protein sequence ID" value="MBT9146162.1"/>
    <property type="molecule type" value="Genomic_DNA"/>
</dbReference>
<dbReference type="AlphaFoldDB" id="A0A9E2BIG9"/>